<dbReference type="STRING" id="796620.VIBC2010_13046"/>
<dbReference type="Pfam" id="PF04287">
    <property type="entry name" value="DUF446"/>
    <property type="match status" value="1"/>
</dbReference>
<feature type="domain" description="YqcC-like" evidence="1">
    <location>
        <begin position="8"/>
        <end position="101"/>
    </location>
</feature>
<dbReference type="InterPro" id="IPR023376">
    <property type="entry name" value="YqcC-like_dom"/>
</dbReference>
<gene>
    <name evidence="2" type="ORF">VIBC2010_13046</name>
</gene>
<dbReference type="SUPFAM" id="SSF158452">
    <property type="entry name" value="YqcC-like"/>
    <property type="match status" value="1"/>
</dbReference>
<protein>
    <recommendedName>
        <fullName evidence="1">YqcC-like domain-containing protein</fullName>
    </recommendedName>
</protein>
<dbReference type="PIRSF" id="PIRSF006257">
    <property type="entry name" value="UCP006257"/>
    <property type="match status" value="1"/>
</dbReference>
<evidence type="ECO:0000313" key="3">
    <source>
        <dbReference type="Proteomes" id="UP000002943"/>
    </source>
</evidence>
<sequence>MTSKRNLCKLLAELELQMKRVALWQAEPPDAEYLVSQQPFAMDRLEPSEWLQWVFIEKLRHQIGENLPIPEQFNISPYFEQCWQGDSRYLPILLILKKIDKGEGEC</sequence>
<dbReference type="InterPro" id="IPR007384">
    <property type="entry name" value="UCP006257"/>
</dbReference>
<dbReference type="Proteomes" id="UP000002943">
    <property type="component" value="Unassembled WGS sequence"/>
</dbReference>
<dbReference type="eggNOG" id="COG3098">
    <property type="taxonomic scope" value="Bacteria"/>
</dbReference>
<organism evidence="2 3">
    <name type="scientific">Vibrio caribbeanicus ATCC BAA-2122</name>
    <dbReference type="NCBI Taxonomy" id="796620"/>
    <lineage>
        <taxon>Bacteria</taxon>
        <taxon>Pseudomonadati</taxon>
        <taxon>Pseudomonadota</taxon>
        <taxon>Gammaproteobacteria</taxon>
        <taxon>Vibrionales</taxon>
        <taxon>Vibrionaceae</taxon>
        <taxon>Vibrio</taxon>
    </lineage>
</organism>
<dbReference type="InterPro" id="IPR036814">
    <property type="entry name" value="YqcC-like_sf"/>
</dbReference>
<proteinExistence type="predicted"/>
<dbReference type="AlphaFoldDB" id="E3BPS0"/>
<comment type="caution">
    <text evidence="2">The sequence shown here is derived from an EMBL/GenBank/DDBJ whole genome shotgun (WGS) entry which is preliminary data.</text>
</comment>
<dbReference type="Gene3D" id="1.20.1440.40">
    <property type="entry name" value="YqcC-like"/>
    <property type="match status" value="1"/>
</dbReference>
<keyword evidence="3" id="KW-1185">Reference proteome</keyword>
<dbReference type="EMBL" id="AEIU01000110">
    <property type="protein sequence ID" value="EFP94988.1"/>
    <property type="molecule type" value="Genomic_DNA"/>
</dbReference>
<reference evidence="2 3" key="1">
    <citation type="journal article" date="2012" name="Int. J. Syst. Evol. Microbiol.">
        <title>Vibrio caribbeanicus sp. nov., isolated from the marine sponge Scleritoderma cyanea.</title>
        <authorList>
            <person name="Hoffmann M."/>
            <person name="Monday S.R."/>
            <person name="Allard M.W."/>
            <person name="Strain E.A."/>
            <person name="Whittaker P."/>
            <person name="Naum M."/>
            <person name="McCarthy P.J."/>
            <person name="Lopez J.V."/>
            <person name="Fischer M."/>
            <person name="Brown E.W."/>
        </authorList>
    </citation>
    <scope>NUCLEOTIDE SEQUENCE [LARGE SCALE GENOMIC DNA]</scope>
    <source>
        <strain evidence="2 3">ATCC BAA-2122</strain>
    </source>
</reference>
<evidence type="ECO:0000259" key="1">
    <source>
        <dbReference type="Pfam" id="PF04287"/>
    </source>
</evidence>
<dbReference type="GO" id="GO:0044010">
    <property type="term" value="P:single-species biofilm formation"/>
    <property type="evidence" value="ECO:0007669"/>
    <property type="project" value="TreeGrafter"/>
</dbReference>
<dbReference type="PANTHER" id="PTHR39586:SF1">
    <property type="entry name" value="CYTOPLASMIC PROTEIN"/>
    <property type="match status" value="1"/>
</dbReference>
<evidence type="ECO:0000313" key="2">
    <source>
        <dbReference type="EMBL" id="EFP94988.1"/>
    </source>
</evidence>
<accession>E3BPS0</accession>
<dbReference type="PANTHER" id="PTHR39586">
    <property type="entry name" value="CYTOPLASMIC PROTEIN-RELATED"/>
    <property type="match status" value="1"/>
</dbReference>
<name>E3BPS0_9VIBR</name>